<proteinExistence type="predicted"/>
<accession>A0A371GE20</accession>
<sequence>MIKARGEIGETSRRPRIHENRYNGCQCKELQREKRYEEEPHKERRYEEDRRRAPLDALKCKIPPFVGDEDTKSYLEWEMKNQCIREVREGRRRHTDTWLDLRRKMRSSFVSASYVRDLYTKLQRMHQGSKSVEEYFEEMEIALMRANALESNEATMA</sequence>
<keyword evidence="3" id="KW-1185">Reference proteome</keyword>
<dbReference type="OrthoDB" id="1747743at2759"/>
<protein>
    <recommendedName>
        <fullName evidence="1">Retrotransposon gag domain-containing protein</fullName>
    </recommendedName>
</protein>
<dbReference type="AlphaFoldDB" id="A0A371GE20"/>
<dbReference type="Proteomes" id="UP000257109">
    <property type="component" value="Unassembled WGS sequence"/>
</dbReference>
<feature type="domain" description="Retrotransposon gag" evidence="1">
    <location>
        <begin position="83"/>
        <end position="155"/>
    </location>
</feature>
<dbReference type="InterPro" id="IPR005162">
    <property type="entry name" value="Retrotrans_gag_dom"/>
</dbReference>
<evidence type="ECO:0000313" key="2">
    <source>
        <dbReference type="EMBL" id="RDX88756.1"/>
    </source>
</evidence>
<dbReference type="EMBL" id="QJKJ01005846">
    <property type="protein sequence ID" value="RDX88756.1"/>
    <property type="molecule type" value="Genomic_DNA"/>
</dbReference>
<name>A0A371GE20_MUCPR</name>
<dbReference type="PANTHER" id="PTHR35046">
    <property type="entry name" value="ZINC KNUCKLE (CCHC-TYPE) FAMILY PROTEIN"/>
    <property type="match status" value="1"/>
</dbReference>
<dbReference type="PANTHER" id="PTHR35046:SF9">
    <property type="entry name" value="RNA-DIRECTED DNA POLYMERASE"/>
    <property type="match status" value="1"/>
</dbReference>
<reference evidence="2" key="1">
    <citation type="submission" date="2018-05" db="EMBL/GenBank/DDBJ databases">
        <title>Draft genome of Mucuna pruriens seed.</title>
        <authorList>
            <person name="Nnadi N.E."/>
            <person name="Vos R."/>
            <person name="Hasami M.H."/>
            <person name="Devisetty U.K."/>
            <person name="Aguiy J.C."/>
        </authorList>
    </citation>
    <scope>NUCLEOTIDE SEQUENCE [LARGE SCALE GENOMIC DNA]</scope>
    <source>
        <strain evidence="2">JCA_2017</strain>
    </source>
</reference>
<dbReference type="Pfam" id="PF03732">
    <property type="entry name" value="Retrotrans_gag"/>
    <property type="match status" value="1"/>
</dbReference>
<comment type="caution">
    <text evidence="2">The sequence shown here is derived from an EMBL/GenBank/DDBJ whole genome shotgun (WGS) entry which is preliminary data.</text>
</comment>
<gene>
    <name evidence="2" type="ORF">CR513_29599</name>
</gene>
<feature type="non-terminal residue" evidence="2">
    <location>
        <position position="1"/>
    </location>
</feature>
<organism evidence="2 3">
    <name type="scientific">Mucuna pruriens</name>
    <name type="common">Velvet bean</name>
    <name type="synonym">Dolichos pruriens</name>
    <dbReference type="NCBI Taxonomy" id="157652"/>
    <lineage>
        <taxon>Eukaryota</taxon>
        <taxon>Viridiplantae</taxon>
        <taxon>Streptophyta</taxon>
        <taxon>Embryophyta</taxon>
        <taxon>Tracheophyta</taxon>
        <taxon>Spermatophyta</taxon>
        <taxon>Magnoliopsida</taxon>
        <taxon>eudicotyledons</taxon>
        <taxon>Gunneridae</taxon>
        <taxon>Pentapetalae</taxon>
        <taxon>rosids</taxon>
        <taxon>fabids</taxon>
        <taxon>Fabales</taxon>
        <taxon>Fabaceae</taxon>
        <taxon>Papilionoideae</taxon>
        <taxon>50 kb inversion clade</taxon>
        <taxon>NPAAA clade</taxon>
        <taxon>indigoferoid/millettioid clade</taxon>
        <taxon>Phaseoleae</taxon>
        <taxon>Mucuna</taxon>
    </lineage>
</organism>
<evidence type="ECO:0000259" key="1">
    <source>
        <dbReference type="Pfam" id="PF03732"/>
    </source>
</evidence>
<evidence type="ECO:0000313" key="3">
    <source>
        <dbReference type="Proteomes" id="UP000257109"/>
    </source>
</evidence>